<sequence>MYFIAFPKGTPTEIVNRFTDALEQVSKMDDFNEEMADFMQTPFFVRGAEARNILENQQAEIMELEGKLIPGN</sequence>
<gene>
    <name evidence="1" type="ORF">DDT42_02124</name>
</gene>
<accession>A0A9E2BJ80</accession>
<evidence type="ECO:0000313" key="1">
    <source>
        <dbReference type="EMBL" id="MBT9146242.1"/>
    </source>
</evidence>
<reference evidence="1 2" key="1">
    <citation type="journal article" date="2021" name="bioRxiv">
        <title>Unique metabolic strategies in Hadean analogues reveal hints for primordial physiology.</title>
        <authorList>
            <person name="Nobu M.K."/>
            <person name="Nakai R."/>
            <person name="Tamazawa S."/>
            <person name="Mori H."/>
            <person name="Toyoda A."/>
            <person name="Ijiri A."/>
            <person name="Suzuki S."/>
            <person name="Kurokawa K."/>
            <person name="Kamagata Y."/>
            <person name="Tamaki H."/>
        </authorList>
    </citation>
    <scope>NUCLEOTIDE SEQUENCE [LARGE SCALE GENOMIC DNA]</scope>
    <source>
        <strain evidence="1">BS525</strain>
    </source>
</reference>
<comment type="caution">
    <text evidence="1">The sequence shown here is derived from an EMBL/GenBank/DDBJ whole genome shotgun (WGS) entry which is preliminary data.</text>
</comment>
<evidence type="ECO:0000313" key="2">
    <source>
        <dbReference type="Proteomes" id="UP000811545"/>
    </source>
</evidence>
<protein>
    <submittedName>
        <fullName evidence="1">Uncharacterized protein</fullName>
    </submittedName>
</protein>
<dbReference type="Proteomes" id="UP000811545">
    <property type="component" value="Unassembled WGS sequence"/>
</dbReference>
<name>A0A9E2BJ80_PSYF1</name>
<dbReference type="AlphaFoldDB" id="A0A9E2BJ80"/>
<proteinExistence type="predicted"/>
<dbReference type="InterPro" id="IPR042100">
    <property type="entry name" value="Bug_dom1"/>
</dbReference>
<organism evidence="1 2">
    <name type="scientific">Psychracetigena formicireducens</name>
    <dbReference type="NCBI Taxonomy" id="2986056"/>
    <lineage>
        <taxon>Bacteria</taxon>
        <taxon>Bacillati</taxon>
        <taxon>Candidatus Lithacetigenota</taxon>
        <taxon>Candidatus Psychracetigena</taxon>
    </lineage>
</organism>
<dbReference type="Gene3D" id="3.40.190.150">
    <property type="entry name" value="Bordetella uptake gene, domain 1"/>
    <property type="match status" value="1"/>
</dbReference>
<dbReference type="EMBL" id="QLTW01000405">
    <property type="protein sequence ID" value="MBT9146242.1"/>
    <property type="molecule type" value="Genomic_DNA"/>
</dbReference>